<feature type="region of interest" description="Disordered" evidence="2">
    <location>
        <begin position="167"/>
        <end position="225"/>
    </location>
</feature>
<dbReference type="Gene3D" id="1.20.5.340">
    <property type="match status" value="1"/>
</dbReference>
<evidence type="ECO:0000313" key="3">
    <source>
        <dbReference type="EMBL" id="KAF5259739.1"/>
    </source>
</evidence>
<comment type="caution">
    <text evidence="3">The sequence shown here is derived from an EMBL/GenBank/DDBJ whole genome shotgun (WGS) entry which is preliminary data.</text>
</comment>
<name>A0A8H5A6Y6_FUSOX</name>
<feature type="coiled-coil region" evidence="1">
    <location>
        <begin position="237"/>
        <end position="278"/>
    </location>
</feature>
<dbReference type="Proteomes" id="UP000558688">
    <property type="component" value="Unassembled WGS sequence"/>
</dbReference>
<protein>
    <submittedName>
        <fullName evidence="3">Uncharacterized protein</fullName>
    </submittedName>
</protein>
<gene>
    <name evidence="3" type="ORF">FOXYS1_9638</name>
</gene>
<evidence type="ECO:0000313" key="4">
    <source>
        <dbReference type="Proteomes" id="UP000558688"/>
    </source>
</evidence>
<reference evidence="3" key="1">
    <citation type="submission" date="2020-02" db="EMBL/GenBank/DDBJ databases">
        <title>Identification and distribution of gene clusters putatively required for synthesis of sphingolipid metabolism inhibitors in phylogenetically diverse species of the filamentous fungus Fusarium.</title>
        <authorList>
            <person name="Kim H.-S."/>
            <person name="Busman M."/>
            <person name="Brown D.W."/>
            <person name="Divon H."/>
            <person name="Uhlig S."/>
            <person name="Proctor R.H."/>
        </authorList>
    </citation>
    <scope>NUCLEOTIDE SEQUENCE [LARGE SCALE GENOMIC DNA]</scope>
    <source>
        <strain evidence="3">NRRL 39464</strain>
    </source>
</reference>
<dbReference type="CDD" id="cd14686">
    <property type="entry name" value="bZIP"/>
    <property type="match status" value="1"/>
</dbReference>
<dbReference type="AlphaFoldDB" id="A0A8H5A6Y6"/>
<keyword evidence="1" id="KW-0175">Coiled coil</keyword>
<sequence>MACVAINETTAVVEWQWEGATRNLATADPDHDAIRFTLRLDPESQYGAHFEISIPFRFKDKPAGAGVCLRINPFFIKSFAYSDVPTPPDAVKQIFDATTYLDFTLDNRITILIPSDVEEPVVAARARSGKVLDLIHELSCITSLRIYIQQSLLSPDELKSISEAVEQRQIKPSSDPDYDISRMFSGSGAKVTTIPPPKPPSYKKATKTQPPPNAPSNRKRPRQDSHPEFFSQFWDKLQKLEAKVDDLQTDNARLRADNAQLKDKVARLEKKYDGLEQGDTEEAVIIEIRDDISSLDHRVKCIEDARDDDFEDIKEGVFDEPDGCDDETNRTYSTNVHSEKLHLPSEPKDNQPSRLLVGVRDMQRSNLITSQQAVAPGVMVRSSTAGSRPSTFAAALFLSQNAKHVIAVATTATTGHTRRPRRNGFLPFLRCLPLDDTCFRRSRAPDCPSQIGASPELLSPAARRASQDAETSRGGGAKDNLRGEGELGLRDIPEEEYLACAAYAHGERCSWDHWAS</sequence>
<dbReference type="EMBL" id="JAAFOW010001663">
    <property type="protein sequence ID" value="KAF5259739.1"/>
    <property type="molecule type" value="Genomic_DNA"/>
</dbReference>
<evidence type="ECO:0000256" key="2">
    <source>
        <dbReference type="SAM" id="MobiDB-lite"/>
    </source>
</evidence>
<organism evidence="3 4">
    <name type="scientific">Fusarium oxysporum</name>
    <name type="common">Fusarium vascular wilt</name>
    <dbReference type="NCBI Taxonomy" id="5507"/>
    <lineage>
        <taxon>Eukaryota</taxon>
        <taxon>Fungi</taxon>
        <taxon>Dikarya</taxon>
        <taxon>Ascomycota</taxon>
        <taxon>Pezizomycotina</taxon>
        <taxon>Sordariomycetes</taxon>
        <taxon>Hypocreomycetidae</taxon>
        <taxon>Hypocreales</taxon>
        <taxon>Nectriaceae</taxon>
        <taxon>Fusarium</taxon>
        <taxon>Fusarium oxysporum species complex</taxon>
    </lineage>
</organism>
<proteinExistence type="predicted"/>
<accession>A0A8H5A6Y6</accession>
<evidence type="ECO:0000256" key="1">
    <source>
        <dbReference type="SAM" id="Coils"/>
    </source>
</evidence>
<feature type="region of interest" description="Disordered" evidence="2">
    <location>
        <begin position="449"/>
        <end position="486"/>
    </location>
</feature>